<dbReference type="EMBL" id="GBXM01088754">
    <property type="protein sequence ID" value="JAH19823.1"/>
    <property type="molecule type" value="Transcribed_RNA"/>
</dbReference>
<protein>
    <submittedName>
        <fullName evidence="1">Uncharacterized protein</fullName>
    </submittedName>
</protein>
<dbReference type="AlphaFoldDB" id="A0A0E9QUR6"/>
<name>A0A0E9QUR6_ANGAN</name>
<reference evidence="1" key="1">
    <citation type="submission" date="2014-11" db="EMBL/GenBank/DDBJ databases">
        <authorList>
            <person name="Amaro Gonzalez C."/>
        </authorList>
    </citation>
    <scope>NUCLEOTIDE SEQUENCE</scope>
</reference>
<accession>A0A0E9QUR6</accession>
<sequence length="46" mass="5347">MGATLKISSRKWKEISLTLWQERSFPVCWCLCQLSHSHNLIVKANC</sequence>
<reference evidence="1" key="2">
    <citation type="journal article" date="2015" name="Fish Shellfish Immunol.">
        <title>Early steps in the European eel (Anguilla anguilla)-Vibrio vulnificus interaction in the gills: Role of the RtxA13 toxin.</title>
        <authorList>
            <person name="Callol A."/>
            <person name="Pajuelo D."/>
            <person name="Ebbesson L."/>
            <person name="Teles M."/>
            <person name="MacKenzie S."/>
            <person name="Amaro C."/>
        </authorList>
    </citation>
    <scope>NUCLEOTIDE SEQUENCE</scope>
</reference>
<evidence type="ECO:0000313" key="1">
    <source>
        <dbReference type="EMBL" id="JAH19823.1"/>
    </source>
</evidence>
<proteinExistence type="predicted"/>
<organism evidence="1">
    <name type="scientific">Anguilla anguilla</name>
    <name type="common">European freshwater eel</name>
    <name type="synonym">Muraena anguilla</name>
    <dbReference type="NCBI Taxonomy" id="7936"/>
    <lineage>
        <taxon>Eukaryota</taxon>
        <taxon>Metazoa</taxon>
        <taxon>Chordata</taxon>
        <taxon>Craniata</taxon>
        <taxon>Vertebrata</taxon>
        <taxon>Euteleostomi</taxon>
        <taxon>Actinopterygii</taxon>
        <taxon>Neopterygii</taxon>
        <taxon>Teleostei</taxon>
        <taxon>Anguilliformes</taxon>
        <taxon>Anguillidae</taxon>
        <taxon>Anguilla</taxon>
    </lineage>
</organism>